<organism evidence="5 6">
    <name type="scientific">Frigoriglobus tundricola</name>
    <dbReference type="NCBI Taxonomy" id="2774151"/>
    <lineage>
        <taxon>Bacteria</taxon>
        <taxon>Pseudomonadati</taxon>
        <taxon>Planctomycetota</taxon>
        <taxon>Planctomycetia</taxon>
        <taxon>Gemmatales</taxon>
        <taxon>Gemmataceae</taxon>
        <taxon>Frigoriglobus</taxon>
    </lineage>
</organism>
<dbReference type="RefSeq" id="WP_171469747.1">
    <property type="nucleotide sequence ID" value="NZ_CP053452.2"/>
</dbReference>
<dbReference type="EMBL" id="CP053452">
    <property type="protein sequence ID" value="QJW93579.1"/>
    <property type="molecule type" value="Genomic_DNA"/>
</dbReference>
<accession>A0A6M5YHN5</accession>
<feature type="signal peptide" evidence="2">
    <location>
        <begin position="1"/>
        <end position="21"/>
    </location>
</feature>
<keyword evidence="2" id="KW-0732">Signal</keyword>
<keyword evidence="6" id="KW-1185">Reference proteome</keyword>
<evidence type="ECO:0000313" key="6">
    <source>
        <dbReference type="Proteomes" id="UP000503447"/>
    </source>
</evidence>
<gene>
    <name evidence="5" type="ORF">FTUN_1086</name>
</gene>
<feature type="domain" description="DUF1549" evidence="3">
    <location>
        <begin position="320"/>
        <end position="502"/>
    </location>
</feature>
<evidence type="ECO:0000256" key="2">
    <source>
        <dbReference type="SAM" id="SignalP"/>
    </source>
</evidence>
<dbReference type="PANTHER" id="PTHR35889:SF3">
    <property type="entry name" value="F-BOX DOMAIN-CONTAINING PROTEIN"/>
    <property type="match status" value="1"/>
</dbReference>
<dbReference type="AlphaFoldDB" id="A0A6M5YHN5"/>
<sequence>MRLASLLSLCVLGGLCGESPAQTIAVYPPDINLETARDRQSFVVQLTQPDGLTRDVTAQAQVTFADPTLVKLDAHYVRPVADGATEMSVTFGGQTVKIPVKVTKAKEDRAISFKQDVMPVFMRTGCNVGGCHGAARGKDGFRLSLFGFDPEGDHFRLTRELNGRRVNLALPGESLLVEKALGKVPHTGGAKIKEGDEYHQTLLRWLEADAPLDPPTVALPVSMEVFPPGAVLDGKGEKQRLVVRAKYSDGTDRDVTSLALFLTNNETAAKIDGDGTVTAGDRGEAFVMARFHTFTIGVPFITLPKGLKFAWSNPPETNYIDTLVHNKLKKLRIEPSGVCDDATFVRRVYLDIIGALPTPEEYARFMVSTLPTKREHLVDELLDRKEFAELWVLKWAELLQIRSSNDVSYKAMLLYYGWLQEKIANNVPTDEWVRELLGANGGTFKNPATNYYQLERDVLKVTENVAQVFMGMRIQCAQCHNHPFDRWTMDDYYSFASFFTQIGRKGTDDARELVVFNSGGGEVNHPVHKRPMPPKFLGGTAAADVAGKDRRVVVATWLASADNPYFAKNLSNIVWGHFFGQGIINEIDDVRISNPASNQELLDELGKRFTGYKYDFKKLVRDICTSQTYQRSTQPTKTNESDTRNFARGPIRRIRAETMLDIITQVTDTKNKFQGLPLGARAVQIADGGVSTYFLTTFGRPTRETVCSCEVRLEPTLSQSLHLLNGGTVEPKIAQGNLVGKMLQEKKTPAQIIEQMYVRCLSRAPKLEELKALLAAVDAAKDKKQALEDVFWAIMNSREFMFNH</sequence>
<dbReference type="KEGG" id="ftj:FTUN_1086"/>
<evidence type="ECO:0000259" key="3">
    <source>
        <dbReference type="Pfam" id="PF07583"/>
    </source>
</evidence>
<dbReference type="InterPro" id="IPR011444">
    <property type="entry name" value="DUF1549"/>
</dbReference>
<dbReference type="PANTHER" id="PTHR35889">
    <property type="entry name" value="CYCLOINULO-OLIGOSACCHARIDE FRUCTANOTRANSFERASE-RELATED"/>
    <property type="match status" value="1"/>
</dbReference>
<dbReference type="Pfam" id="PF07587">
    <property type="entry name" value="PSD1"/>
    <property type="match status" value="1"/>
</dbReference>
<proteinExistence type="predicted"/>
<feature type="chain" id="PRO_5026682203" description="Cell surface protein" evidence="2">
    <location>
        <begin position="22"/>
        <end position="804"/>
    </location>
</feature>
<dbReference type="Proteomes" id="UP000503447">
    <property type="component" value="Chromosome"/>
</dbReference>
<dbReference type="Pfam" id="PF07583">
    <property type="entry name" value="PSCyt2"/>
    <property type="match status" value="1"/>
</dbReference>
<reference evidence="6" key="1">
    <citation type="submission" date="2020-05" db="EMBL/GenBank/DDBJ databases">
        <title>Frigoriglobus tundricola gen. nov., sp. nov., a psychrotolerant cellulolytic planctomycete of the family Gemmataceae with two divergent copies of 16S rRNA gene.</title>
        <authorList>
            <person name="Kulichevskaya I.S."/>
            <person name="Ivanova A.A."/>
            <person name="Naumoff D.G."/>
            <person name="Beletsky A.V."/>
            <person name="Rijpstra W.I.C."/>
            <person name="Sinninghe Damste J.S."/>
            <person name="Mardanov A.V."/>
            <person name="Ravin N.V."/>
            <person name="Dedysh S.N."/>
        </authorList>
    </citation>
    <scope>NUCLEOTIDE SEQUENCE [LARGE SCALE GENOMIC DNA]</scope>
    <source>
        <strain evidence="6">PL17</strain>
    </source>
</reference>
<evidence type="ECO:0000313" key="5">
    <source>
        <dbReference type="EMBL" id="QJW93579.1"/>
    </source>
</evidence>
<feature type="region of interest" description="Disordered" evidence="1">
    <location>
        <begin position="629"/>
        <end position="648"/>
    </location>
</feature>
<dbReference type="InterPro" id="IPR022655">
    <property type="entry name" value="DUF1553"/>
</dbReference>
<evidence type="ECO:0000259" key="4">
    <source>
        <dbReference type="Pfam" id="PF07587"/>
    </source>
</evidence>
<dbReference type="Gene3D" id="2.60.40.1080">
    <property type="match status" value="2"/>
</dbReference>
<feature type="domain" description="DUF1553" evidence="4">
    <location>
        <begin position="550"/>
        <end position="775"/>
    </location>
</feature>
<evidence type="ECO:0000256" key="1">
    <source>
        <dbReference type="SAM" id="MobiDB-lite"/>
    </source>
</evidence>
<name>A0A6M5YHN5_9BACT</name>
<evidence type="ECO:0008006" key="7">
    <source>
        <dbReference type="Google" id="ProtNLM"/>
    </source>
</evidence>
<feature type="compositionally biased region" description="Polar residues" evidence="1">
    <location>
        <begin position="629"/>
        <end position="638"/>
    </location>
</feature>
<protein>
    <recommendedName>
        <fullName evidence="7">Cell surface protein</fullName>
    </recommendedName>
</protein>